<feature type="transmembrane region" description="Helical" evidence="1">
    <location>
        <begin position="45"/>
        <end position="64"/>
    </location>
</feature>
<dbReference type="PIRSF" id="PIRSF005610">
    <property type="entry name" value="SirB"/>
    <property type="match status" value="1"/>
</dbReference>
<feature type="transmembrane region" description="Helical" evidence="1">
    <location>
        <begin position="106"/>
        <end position="125"/>
    </location>
</feature>
<dbReference type="Pfam" id="PF04247">
    <property type="entry name" value="SirB"/>
    <property type="match status" value="1"/>
</dbReference>
<comment type="caution">
    <text evidence="3">The sequence shown here is derived from an EMBL/GenBank/DDBJ whole genome shotgun (WGS) entry which is preliminary data.</text>
</comment>
<keyword evidence="1" id="KW-1133">Transmembrane helix</keyword>
<feature type="transmembrane region" description="Helical" evidence="1">
    <location>
        <begin position="76"/>
        <end position="94"/>
    </location>
</feature>
<dbReference type="EMBL" id="JEWH01000120">
    <property type="protein sequence ID" value="EXB03222.1"/>
    <property type="molecule type" value="Genomic_DNA"/>
</dbReference>
<sequence length="130" mass="14273">MDAHLLTKIIHMTAVAAALMVFVLRASTLFIGVQGEQPNPAGRKVLVALQHLSFTVVFITGAILLVMKNFQVQPWFYAKIILFLVLLSSLMKAFKKDDTILLAQRRAGLVISAIAFVAIIILVIVKPVFA</sequence>
<proteinExistence type="predicted"/>
<dbReference type="PATRIC" id="fig|1310613.3.peg.3808"/>
<evidence type="ECO:0000313" key="3">
    <source>
        <dbReference type="EMBL" id="EXB03241.1"/>
    </source>
</evidence>
<feature type="transmembrane region" description="Helical" evidence="1">
    <location>
        <begin position="12"/>
        <end position="33"/>
    </location>
</feature>
<accession>A0A009HXY7</accession>
<protein>
    <submittedName>
        <fullName evidence="3">SirB family protein</fullName>
    </submittedName>
</protein>
<name>A0A009HXY7_ACIB9</name>
<evidence type="ECO:0000313" key="5">
    <source>
        <dbReference type="Proteomes" id="UP000020595"/>
    </source>
</evidence>
<keyword evidence="1" id="KW-0472">Membrane</keyword>
<dbReference type="EMBL" id="JEWH01000086">
    <property type="protein sequence ID" value="EXB03555.1"/>
    <property type="molecule type" value="Genomic_DNA"/>
</dbReference>
<evidence type="ECO:0000313" key="2">
    <source>
        <dbReference type="EMBL" id="EXB03222.1"/>
    </source>
</evidence>
<dbReference type="RefSeq" id="WP_000338677.1">
    <property type="nucleotide sequence ID" value="NZ_JEWH01000086.1"/>
</dbReference>
<evidence type="ECO:0000313" key="4">
    <source>
        <dbReference type="EMBL" id="EXB03555.1"/>
    </source>
</evidence>
<gene>
    <name evidence="4" type="ORF">J512_3980</name>
    <name evidence="3" type="ORF">J512_4234</name>
    <name evidence="2" type="ORF">J512_4254</name>
</gene>
<keyword evidence="1" id="KW-0812">Transmembrane</keyword>
<evidence type="ECO:0000256" key="1">
    <source>
        <dbReference type="SAM" id="Phobius"/>
    </source>
</evidence>
<dbReference type="AlphaFoldDB" id="A0A009HXY7"/>
<dbReference type="EMBL" id="JEWH01000117">
    <property type="protein sequence ID" value="EXB03241.1"/>
    <property type="molecule type" value="Genomic_DNA"/>
</dbReference>
<dbReference type="InterPro" id="IPR007360">
    <property type="entry name" value="SirB"/>
</dbReference>
<organism evidence="3 5">
    <name type="scientific">Acinetobacter baumannii (strain 1295743)</name>
    <dbReference type="NCBI Taxonomy" id="1310613"/>
    <lineage>
        <taxon>Bacteria</taxon>
        <taxon>Pseudomonadati</taxon>
        <taxon>Pseudomonadota</taxon>
        <taxon>Gammaproteobacteria</taxon>
        <taxon>Moraxellales</taxon>
        <taxon>Moraxellaceae</taxon>
        <taxon>Acinetobacter</taxon>
        <taxon>Acinetobacter calcoaceticus/baumannii complex</taxon>
    </lineage>
</organism>
<dbReference type="Proteomes" id="UP000020595">
    <property type="component" value="Unassembled WGS sequence"/>
</dbReference>
<reference evidence="3 5" key="1">
    <citation type="submission" date="2014-02" db="EMBL/GenBank/DDBJ databases">
        <title>Comparative genomics and transcriptomics to identify genetic mechanisms underlying the emergence of carbapenem resistant Acinetobacter baumannii (CRAb).</title>
        <authorList>
            <person name="Harris A.D."/>
            <person name="Johnson K.J."/>
            <person name="George J."/>
            <person name="Shefchek K."/>
            <person name="Daugherty S.C."/>
            <person name="Parankush S."/>
            <person name="Sadzewicz L."/>
            <person name="Tallon L."/>
            <person name="Sengamalay N."/>
            <person name="Hazen T.H."/>
            <person name="Rasko D.A."/>
        </authorList>
    </citation>
    <scope>NUCLEOTIDE SEQUENCE [LARGE SCALE GENOMIC DNA]</scope>
    <source>
        <strain evidence="3 5">1295743</strain>
    </source>
</reference>